<name>A0A1G8GW42_9NOCA</name>
<organism evidence="1 2">
    <name type="scientific">Rhodococcus triatomae</name>
    <dbReference type="NCBI Taxonomy" id="300028"/>
    <lineage>
        <taxon>Bacteria</taxon>
        <taxon>Bacillati</taxon>
        <taxon>Actinomycetota</taxon>
        <taxon>Actinomycetes</taxon>
        <taxon>Mycobacteriales</taxon>
        <taxon>Nocardiaceae</taxon>
        <taxon>Rhodococcus</taxon>
    </lineage>
</organism>
<dbReference type="RefSeq" id="WP_072737080.1">
    <property type="nucleotide sequence ID" value="NZ_CP048813.1"/>
</dbReference>
<proteinExistence type="predicted"/>
<dbReference type="SUPFAM" id="SSF53649">
    <property type="entry name" value="Alkaline phosphatase-like"/>
    <property type="match status" value="1"/>
</dbReference>
<sequence>MTAAVPPLDVHSRASLADVLPSVLSALGVPGEPGALSLPRRDRYVVLLVDGLGWNLLHRNLDHAPFLAGAEGGPIRAGFPTTTATSITTLGTGTPAGRHGVTGYRSWVPELDDQINWLSWHSVGGNRDLRTDFAPELAQPSATAFERASAAGVRCTTVLPASFHDSGLTRAALRGANFVGVHGHGDLLAHTVTAAGSSDRSLTYCYISEIDTLGHVYGPESLSWCHELRVADLFVSRLATTLPADTALLVTADHGMVTVSASDRIEFDDVPTLSQDVIALAGEPRCRHIHTAPGTADAVAHRWREHLGDRMWIGTRAEAIAAGMFGPTVTSVARERIGDVLAFARDRTAVVRHRSEPVLAELIGQHGALTDDELLVPLLLAHS</sequence>
<keyword evidence="2" id="KW-1185">Reference proteome</keyword>
<dbReference type="InterPro" id="IPR017850">
    <property type="entry name" value="Alkaline_phosphatase_core_sf"/>
</dbReference>
<evidence type="ECO:0000313" key="2">
    <source>
        <dbReference type="Proteomes" id="UP000183263"/>
    </source>
</evidence>
<dbReference type="Proteomes" id="UP000183263">
    <property type="component" value="Unassembled WGS sequence"/>
</dbReference>
<protein>
    <submittedName>
        <fullName evidence="1">Type I phosphodiesterase / nucleotide pyrophosphatase</fullName>
    </submittedName>
</protein>
<dbReference type="Gene3D" id="3.40.720.10">
    <property type="entry name" value="Alkaline Phosphatase, subunit A"/>
    <property type="match status" value="1"/>
</dbReference>
<dbReference type="PANTHER" id="PTHR10151">
    <property type="entry name" value="ECTONUCLEOTIDE PYROPHOSPHATASE/PHOSPHODIESTERASE"/>
    <property type="match status" value="1"/>
</dbReference>
<evidence type="ECO:0000313" key="1">
    <source>
        <dbReference type="EMBL" id="SDH98559.1"/>
    </source>
</evidence>
<dbReference type="EMBL" id="FNDN01000004">
    <property type="protein sequence ID" value="SDH98559.1"/>
    <property type="molecule type" value="Genomic_DNA"/>
</dbReference>
<accession>A0A1G8GW42</accession>
<dbReference type="AlphaFoldDB" id="A0A1G8GW42"/>
<dbReference type="OrthoDB" id="9779267at2"/>
<gene>
    <name evidence="1" type="ORF">SAMN05444695_104222</name>
</gene>
<dbReference type="PANTHER" id="PTHR10151:SF120">
    <property type="entry name" value="BIS(5'-ADENOSYL)-TRIPHOSPHATASE"/>
    <property type="match status" value="1"/>
</dbReference>
<dbReference type="GO" id="GO:0016787">
    <property type="term" value="F:hydrolase activity"/>
    <property type="evidence" value="ECO:0007669"/>
    <property type="project" value="UniProtKB-ARBA"/>
</dbReference>
<dbReference type="Pfam" id="PF01663">
    <property type="entry name" value="Phosphodiest"/>
    <property type="match status" value="1"/>
</dbReference>
<reference evidence="1 2" key="1">
    <citation type="submission" date="2016-10" db="EMBL/GenBank/DDBJ databases">
        <authorList>
            <person name="de Groot N.N."/>
        </authorList>
    </citation>
    <scope>NUCLEOTIDE SEQUENCE [LARGE SCALE GENOMIC DNA]</scope>
    <source>
        <strain evidence="1 2">DSM 44892</strain>
    </source>
</reference>
<dbReference type="InterPro" id="IPR002591">
    <property type="entry name" value="Phosphodiest/P_Trfase"/>
</dbReference>